<keyword evidence="1 2" id="KW-0238">DNA-binding</keyword>
<dbReference type="PANTHER" id="PTHR30055:SF226">
    <property type="entry name" value="HTH-TYPE TRANSCRIPTIONAL REGULATOR PKSA"/>
    <property type="match status" value="1"/>
</dbReference>
<comment type="caution">
    <text evidence="4">The sequence shown here is derived from an EMBL/GenBank/DDBJ whole genome shotgun (WGS) entry which is preliminary data.</text>
</comment>
<dbReference type="Gene3D" id="1.10.357.10">
    <property type="entry name" value="Tetracycline Repressor, domain 2"/>
    <property type="match status" value="1"/>
</dbReference>
<evidence type="ECO:0000256" key="1">
    <source>
        <dbReference type="ARBA" id="ARBA00023125"/>
    </source>
</evidence>
<dbReference type="Pfam" id="PF00440">
    <property type="entry name" value="TetR_N"/>
    <property type="match status" value="1"/>
</dbReference>
<dbReference type="RefSeq" id="WP_378614418.1">
    <property type="nucleotide sequence ID" value="NZ_JBHSAX010000017.1"/>
</dbReference>
<feature type="domain" description="HTH tetR-type" evidence="3">
    <location>
        <begin position="17"/>
        <end position="77"/>
    </location>
</feature>
<reference evidence="5" key="1">
    <citation type="journal article" date="2019" name="Int. J. Syst. Evol. Microbiol.">
        <title>The Global Catalogue of Microorganisms (GCM) 10K type strain sequencing project: providing services to taxonomists for standard genome sequencing and annotation.</title>
        <authorList>
            <consortium name="The Broad Institute Genomics Platform"/>
            <consortium name="The Broad Institute Genome Sequencing Center for Infectious Disease"/>
            <person name="Wu L."/>
            <person name="Ma J."/>
        </authorList>
    </citation>
    <scope>NUCLEOTIDE SEQUENCE [LARGE SCALE GENOMIC DNA]</scope>
    <source>
        <strain evidence="5">CGMCC 4.7330</strain>
    </source>
</reference>
<dbReference type="EMBL" id="JBHSAX010000017">
    <property type="protein sequence ID" value="MFC3964668.1"/>
    <property type="molecule type" value="Genomic_DNA"/>
</dbReference>
<dbReference type="SUPFAM" id="SSF46689">
    <property type="entry name" value="Homeodomain-like"/>
    <property type="match status" value="1"/>
</dbReference>
<dbReference type="PANTHER" id="PTHR30055">
    <property type="entry name" value="HTH-TYPE TRANSCRIPTIONAL REGULATOR RUTR"/>
    <property type="match status" value="1"/>
</dbReference>
<feature type="DNA-binding region" description="H-T-H motif" evidence="2">
    <location>
        <begin position="40"/>
        <end position="59"/>
    </location>
</feature>
<proteinExistence type="predicted"/>
<evidence type="ECO:0000313" key="5">
    <source>
        <dbReference type="Proteomes" id="UP001595696"/>
    </source>
</evidence>
<name>A0ABV8DXN2_9NOCA</name>
<sequence>MASSVAGGRRTQHERSSAMRERLLDATVDCLVEYGYAGTTTPRIAARAGVTRGAQVHHFGAKADLVVAAVRHLAQRRSEIAVRELDRATTSADPLGVALELLWETHQGPLFAASAELWIAGRTDPVLAAALREAEPVIDEMVLTTVAHLLPADRDARPLRDLLYTAMDVLRGILVADFVGTDPTRARRRWLRAITELRRTLPEQPPGVPR</sequence>
<dbReference type="InterPro" id="IPR009057">
    <property type="entry name" value="Homeodomain-like_sf"/>
</dbReference>
<accession>A0ABV8DXN2</accession>
<protein>
    <submittedName>
        <fullName evidence="4">TetR/AcrR family transcriptional regulator</fullName>
    </submittedName>
</protein>
<dbReference type="PRINTS" id="PR00455">
    <property type="entry name" value="HTHTETR"/>
</dbReference>
<gene>
    <name evidence="4" type="ORF">ACFO0B_22005</name>
</gene>
<evidence type="ECO:0000256" key="2">
    <source>
        <dbReference type="PROSITE-ProRule" id="PRU00335"/>
    </source>
</evidence>
<keyword evidence="5" id="KW-1185">Reference proteome</keyword>
<dbReference type="InterPro" id="IPR050109">
    <property type="entry name" value="HTH-type_TetR-like_transc_reg"/>
</dbReference>
<dbReference type="PROSITE" id="PS50977">
    <property type="entry name" value="HTH_TETR_2"/>
    <property type="match status" value="1"/>
</dbReference>
<evidence type="ECO:0000259" key="3">
    <source>
        <dbReference type="PROSITE" id="PS50977"/>
    </source>
</evidence>
<dbReference type="InterPro" id="IPR001647">
    <property type="entry name" value="HTH_TetR"/>
</dbReference>
<organism evidence="4 5">
    <name type="scientific">Nocardia jiangsuensis</name>
    <dbReference type="NCBI Taxonomy" id="1691563"/>
    <lineage>
        <taxon>Bacteria</taxon>
        <taxon>Bacillati</taxon>
        <taxon>Actinomycetota</taxon>
        <taxon>Actinomycetes</taxon>
        <taxon>Mycobacteriales</taxon>
        <taxon>Nocardiaceae</taxon>
        <taxon>Nocardia</taxon>
    </lineage>
</organism>
<dbReference type="Proteomes" id="UP001595696">
    <property type="component" value="Unassembled WGS sequence"/>
</dbReference>
<evidence type="ECO:0000313" key="4">
    <source>
        <dbReference type="EMBL" id="MFC3964668.1"/>
    </source>
</evidence>